<accession>A0A4D6HEB6</accession>
<dbReference type="InterPro" id="IPR058341">
    <property type="entry name" value="DUF8028"/>
</dbReference>
<dbReference type="STRING" id="1457250.GCA_000755225_01681"/>
<organism evidence="1 2">
    <name type="scientific">Halapricum salinum</name>
    <dbReference type="NCBI Taxonomy" id="1457250"/>
    <lineage>
        <taxon>Archaea</taxon>
        <taxon>Methanobacteriati</taxon>
        <taxon>Methanobacteriota</taxon>
        <taxon>Stenosarchaea group</taxon>
        <taxon>Halobacteria</taxon>
        <taxon>Halobacteriales</taxon>
        <taxon>Haloarculaceae</taxon>
        <taxon>Halapricum</taxon>
    </lineage>
</organism>
<dbReference type="RefSeq" id="WP_049992620.1">
    <property type="nucleotide sequence ID" value="NZ_CP031310.1"/>
</dbReference>
<keyword evidence="2" id="KW-1185">Reference proteome</keyword>
<gene>
    <name evidence="1" type="ORF">DV733_14090</name>
</gene>
<dbReference type="GeneID" id="39849013"/>
<protein>
    <submittedName>
        <fullName evidence="1">Uncharacterized protein</fullName>
    </submittedName>
</protein>
<reference evidence="1 2" key="1">
    <citation type="journal article" date="2019" name="Nat. Commun.">
        <title>A new type of DNA phosphorothioation-based antiviral system in archaea.</title>
        <authorList>
            <person name="Xiong L."/>
            <person name="Liu S."/>
            <person name="Chen S."/>
            <person name="Xiao Y."/>
            <person name="Zhu B."/>
            <person name="Gao Y."/>
            <person name="Zhang Y."/>
            <person name="Chen B."/>
            <person name="Luo J."/>
            <person name="Deng Z."/>
            <person name="Chen X."/>
            <person name="Wang L."/>
            <person name="Chen S."/>
        </authorList>
    </citation>
    <scope>NUCLEOTIDE SEQUENCE [LARGE SCALE GENOMIC DNA]</scope>
    <source>
        <strain evidence="1 2">CBA1105</strain>
    </source>
</reference>
<proteinExistence type="predicted"/>
<dbReference type="Proteomes" id="UP000296706">
    <property type="component" value="Chromosome"/>
</dbReference>
<dbReference type="Pfam" id="PF26071">
    <property type="entry name" value="DUF8028"/>
    <property type="match status" value="1"/>
</dbReference>
<evidence type="ECO:0000313" key="1">
    <source>
        <dbReference type="EMBL" id="QCC52293.1"/>
    </source>
</evidence>
<dbReference type="EMBL" id="CP031310">
    <property type="protein sequence ID" value="QCC52293.1"/>
    <property type="molecule type" value="Genomic_DNA"/>
</dbReference>
<evidence type="ECO:0000313" key="2">
    <source>
        <dbReference type="Proteomes" id="UP000296706"/>
    </source>
</evidence>
<dbReference type="KEGG" id="hsn:DV733_14090"/>
<dbReference type="AlphaFoldDB" id="A0A4D6HEB6"/>
<sequence length="93" mass="9704">MSRHETAVDHLGRLPSSALSRSRSAVETVGFWGAVLAPLGYLPALALDHSLELIAPLLVLNAACLIVGHRHRPSHDAGVLAVIARAGLLGGDQ</sequence>
<name>A0A4D6HEB6_9EURY</name>